<feature type="compositionally biased region" description="Acidic residues" evidence="1">
    <location>
        <begin position="154"/>
        <end position="163"/>
    </location>
</feature>
<feature type="non-terminal residue" evidence="2">
    <location>
        <position position="400"/>
    </location>
</feature>
<reference evidence="2" key="1">
    <citation type="journal article" date="2019" name="Sci. Rep.">
        <title>Draft genome of Tanacetum cinerariifolium, the natural source of mosquito coil.</title>
        <authorList>
            <person name="Yamashiro T."/>
            <person name="Shiraishi A."/>
            <person name="Satake H."/>
            <person name="Nakayama K."/>
        </authorList>
    </citation>
    <scope>NUCLEOTIDE SEQUENCE</scope>
</reference>
<feature type="region of interest" description="Disordered" evidence="1">
    <location>
        <begin position="51"/>
        <end position="133"/>
    </location>
</feature>
<protein>
    <recommendedName>
        <fullName evidence="3">Reverse transcriptase domain-containing protein</fullName>
    </recommendedName>
</protein>
<feature type="compositionally biased region" description="Acidic residues" evidence="1">
    <location>
        <begin position="84"/>
        <end position="104"/>
    </location>
</feature>
<organism evidence="2">
    <name type="scientific">Tanacetum cinerariifolium</name>
    <name type="common">Dalmatian daisy</name>
    <name type="synonym">Chrysanthemum cinerariifolium</name>
    <dbReference type="NCBI Taxonomy" id="118510"/>
    <lineage>
        <taxon>Eukaryota</taxon>
        <taxon>Viridiplantae</taxon>
        <taxon>Streptophyta</taxon>
        <taxon>Embryophyta</taxon>
        <taxon>Tracheophyta</taxon>
        <taxon>Spermatophyta</taxon>
        <taxon>Magnoliopsida</taxon>
        <taxon>eudicotyledons</taxon>
        <taxon>Gunneridae</taxon>
        <taxon>Pentapetalae</taxon>
        <taxon>asterids</taxon>
        <taxon>campanulids</taxon>
        <taxon>Asterales</taxon>
        <taxon>Asteraceae</taxon>
        <taxon>Asteroideae</taxon>
        <taxon>Anthemideae</taxon>
        <taxon>Anthemidinae</taxon>
        <taxon>Tanacetum</taxon>
    </lineage>
</organism>
<evidence type="ECO:0008006" key="3">
    <source>
        <dbReference type="Google" id="ProtNLM"/>
    </source>
</evidence>
<feature type="region of interest" description="Disordered" evidence="1">
    <location>
        <begin position="152"/>
        <end position="173"/>
    </location>
</feature>
<dbReference type="AlphaFoldDB" id="A0A699J9R3"/>
<gene>
    <name evidence="2" type="ORF">Tci_594102</name>
</gene>
<feature type="compositionally biased region" description="Acidic residues" evidence="1">
    <location>
        <begin position="111"/>
        <end position="132"/>
    </location>
</feature>
<dbReference type="EMBL" id="BKCJ010387885">
    <property type="protein sequence ID" value="GFA22130.1"/>
    <property type="molecule type" value="Genomic_DNA"/>
</dbReference>
<sequence length="400" mass="42966">MSDSEDSIITYTAVFSPFGGLSDIGSLGVGGPPVMPEDPYAYVVAAFQAPPSPNYVSGPEYPPSPEFPLPAAASPTSESPGYIDESDPEDDPEEDPEDDPEEDRADYPADGGDEGDDEDDDIDIEGDEEEYEYLAPANSTVVALPAIDHAPSAEETEPFETDESATTPPPHPAYRVTARMSIRPQTPISLSSDTEIARLMAIPTPLPSPLSLLSSPLPQIPSPPLPLLSPPPTDPTYEEAPLGYRIGESSAAAAARLREPVRDDLYRFMDTVKRGEGSMPATREVGYGITNTWDDFVGAIQETTPTIVDGVNQRGEARASRTAWTQSMDANDAVHSGVIALRTQVSAQQTKIVDLQAADCRFQNTVGTQQEEIRELQTQLTAALGRIQILETARVPAQPE</sequence>
<name>A0A699J9R3_TANCI</name>
<comment type="caution">
    <text evidence="2">The sequence shown here is derived from an EMBL/GenBank/DDBJ whole genome shotgun (WGS) entry which is preliminary data.</text>
</comment>
<proteinExistence type="predicted"/>
<accession>A0A699J9R3</accession>
<evidence type="ECO:0000313" key="2">
    <source>
        <dbReference type="EMBL" id="GFA22130.1"/>
    </source>
</evidence>
<evidence type="ECO:0000256" key="1">
    <source>
        <dbReference type="SAM" id="MobiDB-lite"/>
    </source>
</evidence>